<feature type="compositionally biased region" description="Basic and acidic residues" evidence="1">
    <location>
        <begin position="512"/>
        <end position="523"/>
    </location>
</feature>
<feature type="compositionally biased region" description="Polar residues" evidence="1">
    <location>
        <begin position="374"/>
        <end position="399"/>
    </location>
</feature>
<evidence type="ECO:0000313" key="4">
    <source>
        <dbReference type="Proteomes" id="UP001244011"/>
    </source>
</evidence>
<feature type="region of interest" description="Disordered" evidence="1">
    <location>
        <begin position="318"/>
        <end position="338"/>
    </location>
</feature>
<feature type="transmembrane region" description="Helical" evidence="2">
    <location>
        <begin position="37"/>
        <end position="59"/>
    </location>
</feature>
<sequence length="556" mass="59980">MPVPFRIPIPVLHLESASDRWQARDKRRRAGDNKPPLTNVIVVAVIAGLIGLAAAVFLVRTLRKRNPNPKYIPTPFLKRLWTSWKVPARRSGPRYELSPDDDADWSYTSPGRAPGSQAAVGEIRTARPMGAVRNSRVASASAAAAAAAGDSGVDRNTSVRSVLTLPAYRIQPTDTEQVLGREGERDGIDVVVELPTAEADEAMREEEMDALYQIRMTRRRQVAEREERRRRRREARDRNDRVALQELAPPAPGANTAEVEELRREHERIKATRQRAVSSVSYHDVGIARHDGTRIRANSTESERVGLLSDAASIAASANGTTTTSTNTTATGPSSLLHRRDYSRSSALSIDTAHSFGGEPPGSPGLATAGSHYSLHSQARSRANSGPNTPRLSGITTRRGSIIPDRAGAEEADLGDADMPPHSPPGYDDVSLDDGASANNNNNSNNNNNGNGNGSSGSTIALTPVNSGGSGANSPYNEPPPDYPGWPTRTRNNRLSAHMADLAAGVEEQEQEREREQRGERRGSRGVGGIPQLPSLRLSRLPQIVIEPSSARPGDD</sequence>
<evidence type="ECO:0000313" key="3">
    <source>
        <dbReference type="EMBL" id="KAK1767214.1"/>
    </source>
</evidence>
<keyword evidence="2" id="KW-0472">Membrane</keyword>
<gene>
    <name evidence="3" type="ORF">QBC33DRAFT_559340</name>
</gene>
<accession>A0AAJ0BZ97</accession>
<keyword evidence="2" id="KW-0812">Transmembrane</keyword>
<reference evidence="3" key="1">
    <citation type="submission" date="2023-06" db="EMBL/GenBank/DDBJ databases">
        <title>Genome-scale phylogeny and comparative genomics of the fungal order Sordariales.</title>
        <authorList>
            <consortium name="Lawrence Berkeley National Laboratory"/>
            <person name="Hensen N."/>
            <person name="Bonometti L."/>
            <person name="Westerberg I."/>
            <person name="Brannstrom I.O."/>
            <person name="Guillou S."/>
            <person name="Cros-Aarteil S."/>
            <person name="Calhoun S."/>
            <person name="Haridas S."/>
            <person name="Kuo A."/>
            <person name="Mondo S."/>
            <person name="Pangilinan J."/>
            <person name="Riley R."/>
            <person name="Labutti K."/>
            <person name="Andreopoulos B."/>
            <person name="Lipzen A."/>
            <person name="Chen C."/>
            <person name="Yanf M."/>
            <person name="Daum C."/>
            <person name="Ng V."/>
            <person name="Clum A."/>
            <person name="Steindorff A."/>
            <person name="Ohm R."/>
            <person name="Martin F."/>
            <person name="Silar P."/>
            <person name="Natvig D."/>
            <person name="Lalanne C."/>
            <person name="Gautier V."/>
            <person name="Ament-Velasquez S.L."/>
            <person name="Kruys A."/>
            <person name="Hutchinson M.I."/>
            <person name="Powell A.J."/>
            <person name="Barry K."/>
            <person name="Miller A.N."/>
            <person name="Grigoriev I.V."/>
            <person name="Debuchy R."/>
            <person name="Gladieux P."/>
            <person name="Thoren M.H."/>
            <person name="Johannesson H."/>
        </authorList>
    </citation>
    <scope>NUCLEOTIDE SEQUENCE</scope>
    <source>
        <strain evidence="3">8032-3</strain>
    </source>
</reference>
<dbReference type="EMBL" id="MU839009">
    <property type="protein sequence ID" value="KAK1767214.1"/>
    <property type="molecule type" value="Genomic_DNA"/>
</dbReference>
<feature type="region of interest" description="Disordered" evidence="1">
    <location>
        <begin position="351"/>
        <end position="556"/>
    </location>
</feature>
<keyword evidence="2" id="KW-1133">Transmembrane helix</keyword>
<feature type="compositionally biased region" description="Basic and acidic residues" evidence="1">
    <location>
        <begin position="234"/>
        <end position="243"/>
    </location>
</feature>
<dbReference type="AlphaFoldDB" id="A0AAJ0BZ97"/>
<feature type="compositionally biased region" description="Low complexity" evidence="1">
    <location>
        <begin position="530"/>
        <end position="544"/>
    </location>
</feature>
<feature type="compositionally biased region" description="Low complexity" evidence="1">
    <location>
        <begin position="435"/>
        <end position="450"/>
    </location>
</feature>
<organism evidence="3 4">
    <name type="scientific">Phialemonium atrogriseum</name>
    <dbReference type="NCBI Taxonomy" id="1093897"/>
    <lineage>
        <taxon>Eukaryota</taxon>
        <taxon>Fungi</taxon>
        <taxon>Dikarya</taxon>
        <taxon>Ascomycota</taxon>
        <taxon>Pezizomycotina</taxon>
        <taxon>Sordariomycetes</taxon>
        <taxon>Sordariomycetidae</taxon>
        <taxon>Cephalothecales</taxon>
        <taxon>Cephalothecaceae</taxon>
        <taxon>Phialemonium</taxon>
    </lineage>
</organism>
<feature type="compositionally biased region" description="Low complexity" evidence="1">
    <location>
        <begin position="318"/>
        <end position="335"/>
    </location>
</feature>
<dbReference type="GeneID" id="85313151"/>
<dbReference type="RefSeq" id="XP_060283427.1">
    <property type="nucleotide sequence ID" value="XM_060429964.1"/>
</dbReference>
<protein>
    <submittedName>
        <fullName evidence="3">Uncharacterized protein</fullName>
    </submittedName>
</protein>
<name>A0AAJ0BZ97_9PEZI</name>
<feature type="region of interest" description="Disordered" evidence="1">
    <location>
        <begin position="219"/>
        <end position="258"/>
    </location>
</feature>
<keyword evidence="4" id="KW-1185">Reference proteome</keyword>
<proteinExistence type="predicted"/>
<evidence type="ECO:0000256" key="2">
    <source>
        <dbReference type="SAM" id="Phobius"/>
    </source>
</evidence>
<evidence type="ECO:0000256" key="1">
    <source>
        <dbReference type="SAM" id="MobiDB-lite"/>
    </source>
</evidence>
<comment type="caution">
    <text evidence="3">The sequence shown here is derived from an EMBL/GenBank/DDBJ whole genome shotgun (WGS) entry which is preliminary data.</text>
</comment>
<feature type="compositionally biased region" description="Polar residues" evidence="1">
    <location>
        <begin position="459"/>
        <end position="476"/>
    </location>
</feature>
<dbReference type="Proteomes" id="UP001244011">
    <property type="component" value="Unassembled WGS sequence"/>
</dbReference>